<proteinExistence type="predicted"/>
<gene>
    <name evidence="2" type="ORF">I79_000719</name>
</gene>
<organism evidence="2 3">
    <name type="scientific">Cricetulus griseus</name>
    <name type="common">Chinese hamster</name>
    <name type="synonym">Cricetulus barabensis griseus</name>
    <dbReference type="NCBI Taxonomy" id="10029"/>
    <lineage>
        <taxon>Eukaryota</taxon>
        <taxon>Metazoa</taxon>
        <taxon>Chordata</taxon>
        <taxon>Craniata</taxon>
        <taxon>Vertebrata</taxon>
        <taxon>Euteleostomi</taxon>
        <taxon>Mammalia</taxon>
        <taxon>Eutheria</taxon>
        <taxon>Euarchontoglires</taxon>
        <taxon>Glires</taxon>
        <taxon>Rodentia</taxon>
        <taxon>Myomorpha</taxon>
        <taxon>Muroidea</taxon>
        <taxon>Cricetidae</taxon>
        <taxon>Cricetinae</taxon>
        <taxon>Cricetulus</taxon>
    </lineage>
</organism>
<reference evidence="3" key="1">
    <citation type="journal article" date="2011" name="Nat. Biotechnol.">
        <title>The genomic sequence of the Chinese hamster ovary (CHO)-K1 cell line.</title>
        <authorList>
            <person name="Xu X."/>
            <person name="Nagarajan H."/>
            <person name="Lewis N.E."/>
            <person name="Pan S."/>
            <person name="Cai Z."/>
            <person name="Liu X."/>
            <person name="Chen W."/>
            <person name="Xie M."/>
            <person name="Wang W."/>
            <person name="Hammond S."/>
            <person name="Andersen M.R."/>
            <person name="Neff N."/>
            <person name="Passarelli B."/>
            <person name="Koh W."/>
            <person name="Fan H.C."/>
            <person name="Wang J."/>
            <person name="Gui Y."/>
            <person name="Lee K.H."/>
            <person name="Betenbaugh M.J."/>
            <person name="Quake S.R."/>
            <person name="Famili I."/>
            <person name="Palsson B.O."/>
            <person name="Wang J."/>
        </authorList>
    </citation>
    <scope>NUCLEOTIDE SEQUENCE [LARGE SCALE GENOMIC DNA]</scope>
    <source>
        <strain evidence="3">CHO K1 cell line</strain>
    </source>
</reference>
<evidence type="ECO:0000313" key="3">
    <source>
        <dbReference type="Proteomes" id="UP000001075"/>
    </source>
</evidence>
<name>G3GSU8_CRIGR</name>
<evidence type="ECO:0000313" key="2">
    <source>
        <dbReference type="EMBL" id="EGV99682.1"/>
    </source>
</evidence>
<dbReference type="InParanoid" id="G3GSU8"/>
<protein>
    <submittedName>
        <fullName evidence="2">Uncharacterized protein</fullName>
    </submittedName>
</protein>
<dbReference type="AlphaFoldDB" id="G3GSU8"/>
<evidence type="ECO:0000256" key="1">
    <source>
        <dbReference type="SAM" id="MobiDB-lite"/>
    </source>
</evidence>
<dbReference type="EMBL" id="JH000014">
    <property type="protein sequence ID" value="EGV99682.1"/>
    <property type="molecule type" value="Genomic_DNA"/>
</dbReference>
<dbReference type="Proteomes" id="UP000001075">
    <property type="component" value="Unassembled WGS sequence"/>
</dbReference>
<accession>G3GSU8</accession>
<sequence>MLALTVGNAAPPLPLWLLVHELEGVALGDPAGSRDMHLPRGWSPELKRSSSPGVGHSNQYSIVKAFSLRFV</sequence>
<feature type="region of interest" description="Disordered" evidence="1">
    <location>
        <begin position="38"/>
        <end position="57"/>
    </location>
</feature>